<dbReference type="InterPro" id="IPR002645">
    <property type="entry name" value="STAS_dom"/>
</dbReference>
<dbReference type="GO" id="GO:0043856">
    <property type="term" value="F:anti-sigma factor antagonist activity"/>
    <property type="evidence" value="ECO:0007669"/>
    <property type="project" value="InterPro"/>
</dbReference>
<proteinExistence type="inferred from homology"/>
<dbReference type="EMBL" id="CADCVS010000606">
    <property type="protein sequence ID" value="CAA9539690.1"/>
    <property type="molecule type" value="Genomic_DNA"/>
</dbReference>
<dbReference type="SUPFAM" id="SSF52091">
    <property type="entry name" value="SpoIIaa-like"/>
    <property type="match status" value="1"/>
</dbReference>
<dbReference type="InterPro" id="IPR036513">
    <property type="entry name" value="STAS_dom_sf"/>
</dbReference>
<dbReference type="AlphaFoldDB" id="A0A6J4U668"/>
<sequence length="116" mass="13113">MDPCGMRDEFLPLRIEVRPDPARERVVLAPRGEVDVETAAPVRRELAELRAAGWRHVVFDTRKVTFFDSTALRVLLEERRAAQAPGRSFSLIDGSPSVARALEISGLSPWFERVRD</sequence>
<dbReference type="Gene3D" id="3.30.750.24">
    <property type="entry name" value="STAS domain"/>
    <property type="match status" value="1"/>
</dbReference>
<dbReference type="InterPro" id="IPR003658">
    <property type="entry name" value="Anti-sigma_ant"/>
</dbReference>
<evidence type="ECO:0000256" key="1">
    <source>
        <dbReference type="ARBA" id="ARBA00009013"/>
    </source>
</evidence>
<accession>A0A6J4U668</accession>
<reference evidence="4" key="1">
    <citation type="submission" date="2020-02" db="EMBL/GenBank/DDBJ databases">
        <authorList>
            <person name="Meier V. D."/>
        </authorList>
    </citation>
    <scope>NUCLEOTIDE SEQUENCE</scope>
    <source>
        <strain evidence="4">AVDCRST_MAG30</strain>
    </source>
</reference>
<name>A0A6J4U668_9ACTN</name>
<dbReference type="NCBIfam" id="TIGR00377">
    <property type="entry name" value="ant_ant_sig"/>
    <property type="match status" value="1"/>
</dbReference>
<protein>
    <recommendedName>
        <fullName evidence="2">Anti-sigma factor antagonist</fullName>
    </recommendedName>
</protein>
<dbReference type="PANTHER" id="PTHR33495:SF2">
    <property type="entry name" value="ANTI-SIGMA FACTOR ANTAGONIST TM_1081-RELATED"/>
    <property type="match status" value="1"/>
</dbReference>
<dbReference type="PROSITE" id="PS50801">
    <property type="entry name" value="STAS"/>
    <property type="match status" value="1"/>
</dbReference>
<evidence type="ECO:0000313" key="4">
    <source>
        <dbReference type="EMBL" id="CAA9539690.1"/>
    </source>
</evidence>
<dbReference type="CDD" id="cd07043">
    <property type="entry name" value="STAS_anti-anti-sigma_factors"/>
    <property type="match status" value="1"/>
</dbReference>
<dbReference type="Pfam" id="PF13466">
    <property type="entry name" value="STAS_2"/>
    <property type="match status" value="1"/>
</dbReference>
<evidence type="ECO:0000256" key="2">
    <source>
        <dbReference type="RuleBase" id="RU003749"/>
    </source>
</evidence>
<dbReference type="InterPro" id="IPR058548">
    <property type="entry name" value="MlaB-like_STAS"/>
</dbReference>
<comment type="similarity">
    <text evidence="1 2">Belongs to the anti-sigma-factor antagonist family.</text>
</comment>
<gene>
    <name evidence="4" type="ORF">AVDCRST_MAG30-4610</name>
</gene>
<evidence type="ECO:0000259" key="3">
    <source>
        <dbReference type="PROSITE" id="PS50801"/>
    </source>
</evidence>
<organism evidence="4">
    <name type="scientific">uncultured Solirubrobacteraceae bacterium</name>
    <dbReference type="NCBI Taxonomy" id="1162706"/>
    <lineage>
        <taxon>Bacteria</taxon>
        <taxon>Bacillati</taxon>
        <taxon>Actinomycetota</taxon>
        <taxon>Thermoleophilia</taxon>
        <taxon>Solirubrobacterales</taxon>
        <taxon>Solirubrobacteraceae</taxon>
        <taxon>environmental samples</taxon>
    </lineage>
</organism>
<feature type="domain" description="STAS" evidence="3">
    <location>
        <begin position="26"/>
        <end position="116"/>
    </location>
</feature>
<dbReference type="PANTHER" id="PTHR33495">
    <property type="entry name" value="ANTI-SIGMA FACTOR ANTAGONIST TM_1081-RELATED-RELATED"/>
    <property type="match status" value="1"/>
</dbReference>